<dbReference type="RefSeq" id="WP_157566275.1">
    <property type="nucleotide sequence ID" value="NZ_WPIK01000007.1"/>
</dbReference>
<gene>
    <name evidence="1" type="ORF">GO621_09195</name>
</gene>
<sequence length="86" mass="9754">MEQYLIDTNAVSDYFSSSFSEEGIQFMDAVLDAVPNLSVITQIEPLCWNTNTAIEQKVNEFIDDSTILAITTDVIRYCIKVRKAKK</sequence>
<dbReference type="SUPFAM" id="SSF88723">
    <property type="entry name" value="PIN domain-like"/>
    <property type="match status" value="1"/>
</dbReference>
<evidence type="ECO:0000313" key="2">
    <source>
        <dbReference type="Proteomes" id="UP000462014"/>
    </source>
</evidence>
<organism evidence="1 2">
    <name type="scientific">Mucilaginibacter arboris</name>
    <dbReference type="NCBI Taxonomy" id="2682090"/>
    <lineage>
        <taxon>Bacteria</taxon>
        <taxon>Pseudomonadati</taxon>
        <taxon>Bacteroidota</taxon>
        <taxon>Sphingobacteriia</taxon>
        <taxon>Sphingobacteriales</taxon>
        <taxon>Sphingobacteriaceae</taxon>
        <taxon>Mucilaginibacter</taxon>
    </lineage>
</organism>
<reference evidence="1 2" key="1">
    <citation type="submission" date="2019-12" db="EMBL/GenBank/DDBJ databases">
        <title>Mucilaginibacter sp. HMF7410 genome sequencing and assembly.</title>
        <authorList>
            <person name="Kang H."/>
            <person name="Cha I."/>
            <person name="Kim H."/>
            <person name="Joh K."/>
        </authorList>
    </citation>
    <scope>NUCLEOTIDE SEQUENCE [LARGE SCALE GENOMIC DNA]</scope>
    <source>
        <strain evidence="1 2">HMF7410</strain>
    </source>
</reference>
<accession>A0A7K1SXF2</accession>
<proteinExistence type="predicted"/>
<protein>
    <recommendedName>
        <fullName evidence="3">PIN domain-containing protein</fullName>
    </recommendedName>
</protein>
<dbReference type="Proteomes" id="UP000462014">
    <property type="component" value="Unassembled WGS sequence"/>
</dbReference>
<name>A0A7K1SXF2_9SPHI</name>
<dbReference type="AlphaFoldDB" id="A0A7K1SXF2"/>
<evidence type="ECO:0008006" key="3">
    <source>
        <dbReference type="Google" id="ProtNLM"/>
    </source>
</evidence>
<evidence type="ECO:0000313" key="1">
    <source>
        <dbReference type="EMBL" id="MVN21710.1"/>
    </source>
</evidence>
<dbReference type="EMBL" id="WPIK01000007">
    <property type="protein sequence ID" value="MVN21710.1"/>
    <property type="molecule type" value="Genomic_DNA"/>
</dbReference>
<comment type="caution">
    <text evidence="1">The sequence shown here is derived from an EMBL/GenBank/DDBJ whole genome shotgun (WGS) entry which is preliminary data.</text>
</comment>
<keyword evidence="2" id="KW-1185">Reference proteome</keyword>
<dbReference type="InterPro" id="IPR029060">
    <property type="entry name" value="PIN-like_dom_sf"/>
</dbReference>